<comment type="caution">
    <text evidence="1">The sequence shown here is derived from an EMBL/GenBank/DDBJ whole genome shotgun (WGS) entry which is preliminary data.</text>
</comment>
<gene>
    <name evidence="1" type="ORF">EKO04_007755</name>
</gene>
<name>A0A8H7J1K0_9PLEO</name>
<sequence>MHRTLFIADPQPETLLPFRRMLNQTTELTAENSTPYSLPKPVSRLESTPFDVRRIIWWHLGLKSKTPTLTFALPNDWVGPLSTDEVIYPHNERWYPFGIGLYQREDFKRVISLNTNLRDEVLDMLSRCARVRILHHLSKRKIFYNCHGCPQTSQEYPLQRMIHTGSTFRFLRHVYLGSCYDTYDEWPHSLRICGTQVRRPIVRRAESVRFIAEYCPLLVSFQVVITPCPRDNPKARSKRAIWFCELEVSTLALKHVTQKCPELETIKAVTPIHPCEVRYIGMVDRESNAHEEIRGLSLICIPIHVREELIEAWANTVLRRVIEYGTENRYLLGPEYDLWDEFRWAGSGGGDWQTFRTGFLG</sequence>
<evidence type="ECO:0000313" key="2">
    <source>
        <dbReference type="Proteomes" id="UP000651452"/>
    </source>
</evidence>
<reference evidence="1" key="2">
    <citation type="submission" date="2020-09" db="EMBL/GenBank/DDBJ databases">
        <title>Reference genome assembly for Australian Ascochyta lentis isolate Al4.</title>
        <authorList>
            <person name="Lee R.C."/>
            <person name="Farfan-Caceres L.M."/>
            <person name="Debler J.W."/>
            <person name="Williams A.H."/>
            <person name="Henares B.M."/>
        </authorList>
    </citation>
    <scope>NUCLEOTIDE SEQUENCE</scope>
    <source>
        <strain evidence="1">Al4</strain>
    </source>
</reference>
<accession>A0A8H7J1K0</accession>
<protein>
    <submittedName>
        <fullName evidence="1">Uncharacterized protein</fullName>
    </submittedName>
</protein>
<dbReference type="AlphaFoldDB" id="A0A8H7J1K0"/>
<dbReference type="EMBL" id="RZGK01000014">
    <property type="protein sequence ID" value="KAF9693941.1"/>
    <property type="molecule type" value="Genomic_DNA"/>
</dbReference>
<evidence type="ECO:0000313" key="1">
    <source>
        <dbReference type="EMBL" id="KAF9693941.1"/>
    </source>
</evidence>
<proteinExistence type="predicted"/>
<organism evidence="1 2">
    <name type="scientific">Ascochyta lentis</name>
    <dbReference type="NCBI Taxonomy" id="205686"/>
    <lineage>
        <taxon>Eukaryota</taxon>
        <taxon>Fungi</taxon>
        <taxon>Dikarya</taxon>
        <taxon>Ascomycota</taxon>
        <taxon>Pezizomycotina</taxon>
        <taxon>Dothideomycetes</taxon>
        <taxon>Pleosporomycetidae</taxon>
        <taxon>Pleosporales</taxon>
        <taxon>Pleosporineae</taxon>
        <taxon>Didymellaceae</taxon>
        <taxon>Ascochyta</taxon>
    </lineage>
</organism>
<dbReference type="OrthoDB" id="3794085at2759"/>
<keyword evidence="2" id="KW-1185">Reference proteome</keyword>
<dbReference type="Proteomes" id="UP000651452">
    <property type="component" value="Unassembled WGS sequence"/>
</dbReference>
<reference evidence="1" key="1">
    <citation type="submission" date="2018-12" db="EMBL/GenBank/DDBJ databases">
        <authorList>
            <person name="Syme R.A."/>
            <person name="Farfan-Caceres L."/>
            <person name="Lichtenzveig J."/>
        </authorList>
    </citation>
    <scope>NUCLEOTIDE SEQUENCE</scope>
    <source>
        <strain evidence="1">Al4</strain>
    </source>
</reference>